<proteinExistence type="predicted"/>
<reference evidence="2 3" key="1">
    <citation type="submission" date="2015-09" db="EMBL/GenBank/DDBJ databases">
        <title>Draft genome of the parasitic nematode Teladorsagia circumcincta isolate WARC Sus (inbred).</title>
        <authorList>
            <person name="Mitreva M."/>
        </authorList>
    </citation>
    <scope>NUCLEOTIDE SEQUENCE [LARGE SCALE GENOMIC DNA]</scope>
    <source>
        <strain evidence="2 3">S</strain>
    </source>
</reference>
<organism evidence="2 3">
    <name type="scientific">Teladorsagia circumcincta</name>
    <name type="common">Brown stomach worm</name>
    <name type="synonym">Ostertagia circumcincta</name>
    <dbReference type="NCBI Taxonomy" id="45464"/>
    <lineage>
        <taxon>Eukaryota</taxon>
        <taxon>Metazoa</taxon>
        <taxon>Ecdysozoa</taxon>
        <taxon>Nematoda</taxon>
        <taxon>Chromadorea</taxon>
        <taxon>Rhabditida</taxon>
        <taxon>Rhabditina</taxon>
        <taxon>Rhabditomorpha</taxon>
        <taxon>Strongyloidea</taxon>
        <taxon>Trichostrongylidae</taxon>
        <taxon>Teladorsagia</taxon>
    </lineage>
</organism>
<dbReference type="EMBL" id="KZ381030">
    <property type="protein sequence ID" value="PIO56195.1"/>
    <property type="molecule type" value="Genomic_DNA"/>
</dbReference>
<dbReference type="Proteomes" id="UP000230423">
    <property type="component" value="Unassembled WGS sequence"/>
</dbReference>
<evidence type="ECO:0000313" key="2">
    <source>
        <dbReference type="EMBL" id="PIO56195.1"/>
    </source>
</evidence>
<sequence>MAKKELEENAVIQQKKLSQLEQLCRALSFRQPTATSESAVPSSEVDATVSPPNEESTSQ</sequence>
<evidence type="ECO:0000313" key="3">
    <source>
        <dbReference type="Proteomes" id="UP000230423"/>
    </source>
</evidence>
<evidence type="ECO:0000256" key="1">
    <source>
        <dbReference type="SAM" id="MobiDB-lite"/>
    </source>
</evidence>
<feature type="compositionally biased region" description="Polar residues" evidence="1">
    <location>
        <begin position="30"/>
        <end position="41"/>
    </location>
</feature>
<dbReference type="AlphaFoldDB" id="A0A2G9TE16"/>
<feature type="compositionally biased region" description="Polar residues" evidence="1">
    <location>
        <begin position="50"/>
        <end position="59"/>
    </location>
</feature>
<gene>
    <name evidence="2" type="ORF">TELCIR_22410</name>
</gene>
<feature type="region of interest" description="Disordered" evidence="1">
    <location>
        <begin position="30"/>
        <end position="59"/>
    </location>
</feature>
<protein>
    <submittedName>
        <fullName evidence="2">Uncharacterized protein</fullName>
    </submittedName>
</protein>
<name>A0A2G9TE16_TELCI</name>
<accession>A0A2G9TE16</accession>
<dbReference type="OrthoDB" id="5873149at2759"/>
<keyword evidence="3" id="KW-1185">Reference proteome</keyword>